<name>A0A4Y2RGT3_ARAVE</name>
<gene>
    <name evidence="1" type="ORF">AVEN_184704_1</name>
</gene>
<reference evidence="1 2" key="1">
    <citation type="journal article" date="2019" name="Sci. Rep.">
        <title>Orb-weaving spider Araneus ventricosus genome elucidates the spidroin gene catalogue.</title>
        <authorList>
            <person name="Kono N."/>
            <person name="Nakamura H."/>
            <person name="Ohtoshi R."/>
            <person name="Moran D.A.P."/>
            <person name="Shinohara A."/>
            <person name="Yoshida Y."/>
            <person name="Fujiwara M."/>
            <person name="Mori M."/>
            <person name="Tomita M."/>
            <person name="Arakawa K."/>
        </authorList>
    </citation>
    <scope>NUCLEOTIDE SEQUENCE [LARGE SCALE GENOMIC DNA]</scope>
</reference>
<protein>
    <submittedName>
        <fullName evidence="1">Uncharacterized protein</fullName>
    </submittedName>
</protein>
<comment type="caution">
    <text evidence="1">The sequence shown here is derived from an EMBL/GenBank/DDBJ whole genome shotgun (WGS) entry which is preliminary data.</text>
</comment>
<evidence type="ECO:0000313" key="1">
    <source>
        <dbReference type="EMBL" id="GBN75012.1"/>
    </source>
</evidence>
<dbReference type="AlphaFoldDB" id="A0A4Y2RGT3"/>
<proteinExistence type="predicted"/>
<accession>A0A4Y2RGT3</accession>
<organism evidence="1 2">
    <name type="scientific">Araneus ventricosus</name>
    <name type="common">Orbweaver spider</name>
    <name type="synonym">Epeira ventricosa</name>
    <dbReference type="NCBI Taxonomy" id="182803"/>
    <lineage>
        <taxon>Eukaryota</taxon>
        <taxon>Metazoa</taxon>
        <taxon>Ecdysozoa</taxon>
        <taxon>Arthropoda</taxon>
        <taxon>Chelicerata</taxon>
        <taxon>Arachnida</taxon>
        <taxon>Araneae</taxon>
        <taxon>Araneomorphae</taxon>
        <taxon>Entelegynae</taxon>
        <taxon>Araneoidea</taxon>
        <taxon>Araneidae</taxon>
        <taxon>Araneus</taxon>
    </lineage>
</organism>
<dbReference type="EMBL" id="BGPR01017068">
    <property type="protein sequence ID" value="GBN75012.1"/>
    <property type="molecule type" value="Genomic_DNA"/>
</dbReference>
<dbReference type="Proteomes" id="UP000499080">
    <property type="component" value="Unassembled WGS sequence"/>
</dbReference>
<keyword evidence="2" id="KW-1185">Reference proteome</keyword>
<sequence>MKVVHKEFLQYCRTFIKEDHIEVFKRLKAKSWVEVRIRFILFKYVRRMHVARKYRHSKLPFLGKTNLGCSITIWLKLIGPSWCQITHDNIIFQNLSDQLILNDLAPYDFIFG</sequence>
<evidence type="ECO:0000313" key="2">
    <source>
        <dbReference type="Proteomes" id="UP000499080"/>
    </source>
</evidence>